<evidence type="ECO:0000256" key="5">
    <source>
        <dbReference type="SAM" id="Phobius"/>
    </source>
</evidence>
<evidence type="ECO:0000256" key="1">
    <source>
        <dbReference type="ARBA" id="ARBA00004141"/>
    </source>
</evidence>
<protein>
    <submittedName>
        <fullName evidence="7">Putative transporter</fullName>
    </submittedName>
</protein>
<sequence length="79" mass="9153">MMRSWMKHYCEQIIFLTCDAFPRPHRRLLERKYTTTRFTRDLIAGITVGIIAIPLAMALAMAAVCRRSTASIPQRWQGL</sequence>
<gene>
    <name evidence="7" type="primary">ychM_3</name>
    <name evidence="7" type="ORF">NCTC9183_04490</name>
</gene>
<evidence type="ECO:0000256" key="2">
    <source>
        <dbReference type="ARBA" id="ARBA00022692"/>
    </source>
</evidence>
<keyword evidence="3 5" id="KW-1133">Transmembrane helix</keyword>
<dbReference type="GO" id="GO:0016020">
    <property type="term" value="C:membrane"/>
    <property type="evidence" value="ECO:0007669"/>
    <property type="project" value="UniProtKB-SubCell"/>
</dbReference>
<feature type="transmembrane region" description="Helical" evidence="5">
    <location>
        <begin position="42"/>
        <end position="65"/>
    </location>
</feature>
<comment type="subcellular location">
    <subcellularLocation>
        <location evidence="1">Membrane</location>
        <topology evidence="1">Multi-pass membrane protein</topology>
    </subcellularLocation>
</comment>
<organism evidence="7">
    <name type="scientific">Klebsiella pneumoniae</name>
    <dbReference type="NCBI Taxonomy" id="573"/>
    <lineage>
        <taxon>Bacteria</taxon>
        <taxon>Pseudomonadati</taxon>
        <taxon>Pseudomonadota</taxon>
        <taxon>Gammaproteobacteria</taxon>
        <taxon>Enterobacterales</taxon>
        <taxon>Enterobacteriaceae</taxon>
        <taxon>Klebsiella/Raoultella group</taxon>
        <taxon>Klebsiella</taxon>
        <taxon>Klebsiella pneumoniae complex</taxon>
    </lineage>
</organism>
<name>A0A4P0Y5Q0_KLEPN</name>
<evidence type="ECO:0000256" key="4">
    <source>
        <dbReference type="ARBA" id="ARBA00023136"/>
    </source>
</evidence>
<dbReference type="AlphaFoldDB" id="A0A4P0Y5Q0"/>
<keyword evidence="4 5" id="KW-0472">Membrane</keyword>
<dbReference type="EMBL" id="CABDVL010000003">
    <property type="protein sequence ID" value="VTM57030.1"/>
    <property type="molecule type" value="Genomic_DNA"/>
</dbReference>
<feature type="domain" description="SLC26A/SulP transporter" evidence="6">
    <location>
        <begin position="38"/>
        <end position="63"/>
    </location>
</feature>
<evidence type="ECO:0000313" key="7">
    <source>
        <dbReference type="EMBL" id="VTM57030.1"/>
    </source>
</evidence>
<reference evidence="7" key="1">
    <citation type="submission" date="2019-04" db="EMBL/GenBank/DDBJ databases">
        <authorList>
            <consortium name="Pathogen Informatics"/>
        </authorList>
    </citation>
    <scope>NUCLEOTIDE SEQUENCE</scope>
    <source>
        <strain evidence="7">NCTC9183</strain>
    </source>
</reference>
<dbReference type="InterPro" id="IPR011547">
    <property type="entry name" value="SLC26A/SulP_dom"/>
</dbReference>
<keyword evidence="2 5" id="KW-0812">Transmembrane</keyword>
<dbReference type="Proteomes" id="UP000507695">
    <property type="component" value="Unassembled WGS sequence"/>
</dbReference>
<accession>A0A4P0Y5Q0</accession>
<dbReference type="Pfam" id="PF00916">
    <property type="entry name" value="Sulfate_transp"/>
    <property type="match status" value="1"/>
</dbReference>
<evidence type="ECO:0000259" key="6">
    <source>
        <dbReference type="Pfam" id="PF00916"/>
    </source>
</evidence>
<proteinExistence type="predicted"/>
<evidence type="ECO:0000256" key="3">
    <source>
        <dbReference type="ARBA" id="ARBA00022989"/>
    </source>
</evidence>